<dbReference type="GO" id="GO:0004930">
    <property type="term" value="F:G protein-coupled receptor activity"/>
    <property type="evidence" value="ECO:0007669"/>
    <property type="project" value="UniProtKB-KW"/>
</dbReference>
<evidence type="ECO:0000256" key="2">
    <source>
        <dbReference type="ARBA" id="ARBA00022475"/>
    </source>
</evidence>
<dbReference type="SUPFAM" id="SSF81321">
    <property type="entry name" value="Family A G protein-coupled receptor-like"/>
    <property type="match status" value="1"/>
</dbReference>
<keyword evidence="9" id="KW-0472">Membrane</keyword>
<feature type="transmembrane region" description="Helical" evidence="9">
    <location>
        <begin position="60"/>
        <end position="81"/>
    </location>
</feature>
<keyword evidence="9" id="KW-1133">Transmembrane helix</keyword>
<sequence length="128" mass="14300">MPWLDGAVDEEEGPGAEQEAFQSHGNCRGVIFVCWLPYHLCHGLLLYENALLVSFTSTFLLIYTLLTCFNTCCIPVLYIFVGEMFWQVLRMSLMTLVKAAFIDDLGSEAPEPSGKQGTEVEGPELEMD</sequence>
<evidence type="ECO:0000256" key="3">
    <source>
        <dbReference type="ARBA" id="ARBA00023040"/>
    </source>
</evidence>
<keyword evidence="4" id="KW-1015">Disulfide bond</keyword>
<evidence type="ECO:0000256" key="4">
    <source>
        <dbReference type="ARBA" id="ARBA00023157"/>
    </source>
</evidence>
<dbReference type="GO" id="GO:0006954">
    <property type="term" value="P:inflammatory response"/>
    <property type="evidence" value="ECO:0007669"/>
    <property type="project" value="TreeGrafter"/>
</dbReference>
<evidence type="ECO:0000256" key="7">
    <source>
        <dbReference type="ARBA" id="ARBA00023224"/>
    </source>
</evidence>
<dbReference type="GO" id="GO:0007200">
    <property type="term" value="P:phospholipase C-activating G protein-coupled receptor signaling pathway"/>
    <property type="evidence" value="ECO:0007669"/>
    <property type="project" value="TreeGrafter"/>
</dbReference>
<dbReference type="PANTHER" id="PTHR24225:SF5">
    <property type="entry name" value="G-PROTEIN COUPLED RECEPTOR 33-RELATED"/>
    <property type="match status" value="1"/>
</dbReference>
<keyword evidence="9" id="KW-0812">Transmembrane</keyword>
<comment type="subcellular location">
    <subcellularLocation>
        <location evidence="1">Cell membrane</location>
        <topology evidence="1">Multi-pass membrane protein</topology>
    </subcellularLocation>
</comment>
<keyword evidence="2" id="KW-1003">Cell membrane</keyword>
<reference evidence="11" key="1">
    <citation type="journal article" date="2013" name="Nat. Genet.">
        <title>The draft genomes of soft-shell turtle and green sea turtle yield insights into the development and evolution of the turtle-specific body plan.</title>
        <authorList>
            <person name="Wang Z."/>
            <person name="Pascual-Anaya J."/>
            <person name="Zadissa A."/>
            <person name="Li W."/>
            <person name="Niimura Y."/>
            <person name="Huang Z."/>
            <person name="Li C."/>
            <person name="White S."/>
            <person name="Xiong Z."/>
            <person name="Fang D."/>
            <person name="Wang B."/>
            <person name="Ming Y."/>
            <person name="Chen Y."/>
            <person name="Zheng Y."/>
            <person name="Kuraku S."/>
            <person name="Pignatelli M."/>
            <person name="Herrero J."/>
            <person name="Beal K."/>
            <person name="Nozawa M."/>
            <person name="Li Q."/>
            <person name="Wang J."/>
            <person name="Zhang H."/>
            <person name="Yu L."/>
            <person name="Shigenobu S."/>
            <person name="Wang J."/>
            <person name="Liu J."/>
            <person name="Flicek P."/>
            <person name="Searle S."/>
            <person name="Wang J."/>
            <person name="Kuratani S."/>
            <person name="Yin Y."/>
            <person name="Aken B."/>
            <person name="Zhang G."/>
            <person name="Irie N."/>
        </authorList>
    </citation>
    <scope>NUCLEOTIDE SEQUENCE [LARGE SCALE GENOMIC DNA]</scope>
</reference>
<dbReference type="InterPro" id="IPR000826">
    <property type="entry name" value="Formyl_rcpt-rel"/>
</dbReference>
<name>M7CJU1_CHEMY</name>
<evidence type="ECO:0000256" key="6">
    <source>
        <dbReference type="ARBA" id="ARBA00023180"/>
    </source>
</evidence>
<dbReference type="GO" id="GO:0004875">
    <property type="term" value="F:complement receptor activity"/>
    <property type="evidence" value="ECO:0007669"/>
    <property type="project" value="TreeGrafter"/>
</dbReference>
<feature type="region of interest" description="Disordered" evidence="8">
    <location>
        <begin position="106"/>
        <end position="128"/>
    </location>
</feature>
<keyword evidence="11" id="KW-1185">Reference proteome</keyword>
<dbReference type="AlphaFoldDB" id="M7CJU1"/>
<accession>M7CJU1</accession>
<keyword evidence="7" id="KW-0807">Transducer</keyword>
<dbReference type="Proteomes" id="UP000031443">
    <property type="component" value="Unassembled WGS sequence"/>
</dbReference>
<evidence type="ECO:0000313" key="11">
    <source>
        <dbReference type="Proteomes" id="UP000031443"/>
    </source>
</evidence>
<keyword evidence="3" id="KW-0297">G-protein coupled receptor</keyword>
<gene>
    <name evidence="10" type="ORF">UY3_01457</name>
</gene>
<dbReference type="EMBL" id="KB494405">
    <property type="protein sequence ID" value="EMP41302.1"/>
    <property type="molecule type" value="Genomic_DNA"/>
</dbReference>
<organism evidence="10 11">
    <name type="scientific">Chelonia mydas</name>
    <name type="common">Green sea-turtle</name>
    <name type="synonym">Chelonia agassizi</name>
    <dbReference type="NCBI Taxonomy" id="8469"/>
    <lineage>
        <taxon>Eukaryota</taxon>
        <taxon>Metazoa</taxon>
        <taxon>Chordata</taxon>
        <taxon>Craniata</taxon>
        <taxon>Vertebrata</taxon>
        <taxon>Euteleostomi</taxon>
        <taxon>Archelosauria</taxon>
        <taxon>Testudinata</taxon>
        <taxon>Testudines</taxon>
        <taxon>Cryptodira</taxon>
        <taxon>Durocryptodira</taxon>
        <taxon>Americhelydia</taxon>
        <taxon>Chelonioidea</taxon>
        <taxon>Cheloniidae</taxon>
        <taxon>Chelonia</taxon>
    </lineage>
</organism>
<evidence type="ECO:0000256" key="1">
    <source>
        <dbReference type="ARBA" id="ARBA00004651"/>
    </source>
</evidence>
<keyword evidence="5 10" id="KW-0675">Receptor</keyword>
<dbReference type="PANTHER" id="PTHR24225">
    <property type="entry name" value="CHEMOTACTIC RECEPTOR"/>
    <property type="match status" value="1"/>
</dbReference>
<proteinExistence type="predicted"/>
<dbReference type="Gene3D" id="1.20.1070.10">
    <property type="entry name" value="Rhodopsin 7-helix transmembrane proteins"/>
    <property type="match status" value="1"/>
</dbReference>
<dbReference type="GO" id="GO:0005886">
    <property type="term" value="C:plasma membrane"/>
    <property type="evidence" value="ECO:0007669"/>
    <property type="project" value="UniProtKB-SubCell"/>
</dbReference>
<keyword evidence="6" id="KW-0325">Glycoprotein</keyword>
<evidence type="ECO:0000256" key="9">
    <source>
        <dbReference type="SAM" id="Phobius"/>
    </source>
</evidence>
<protein>
    <submittedName>
        <fullName evidence="10">Putative G-protein coupled receptor 33</fullName>
    </submittedName>
</protein>
<evidence type="ECO:0000313" key="10">
    <source>
        <dbReference type="EMBL" id="EMP41302.1"/>
    </source>
</evidence>
<evidence type="ECO:0000256" key="5">
    <source>
        <dbReference type="ARBA" id="ARBA00023170"/>
    </source>
</evidence>
<dbReference type="GO" id="GO:0007204">
    <property type="term" value="P:positive regulation of cytosolic calcium ion concentration"/>
    <property type="evidence" value="ECO:0007669"/>
    <property type="project" value="TreeGrafter"/>
</dbReference>
<evidence type="ECO:0000256" key="8">
    <source>
        <dbReference type="SAM" id="MobiDB-lite"/>
    </source>
</evidence>